<evidence type="ECO:0000313" key="8">
    <source>
        <dbReference type="Proteomes" id="UP001497623"/>
    </source>
</evidence>
<sequence length="103" mass="11546">METLSIVYLRQNSHEAVNIQQDMSVDRVYATNINVCKTGRHKCDPNAVCKTLKSLHRCSCKKGWEGNGRTCTDVDECRLRNGGCVHMCHNSPGNYSCSCYPGF</sequence>
<keyword evidence="1 5" id="KW-0245">EGF-like domain</keyword>
<keyword evidence="4" id="KW-1015">Disulfide bond</keyword>
<evidence type="ECO:0000256" key="5">
    <source>
        <dbReference type="PROSITE-ProRule" id="PRU00076"/>
    </source>
</evidence>
<dbReference type="InterPro" id="IPR024731">
    <property type="entry name" value="NELL2-like_EGF"/>
</dbReference>
<feature type="non-terminal residue" evidence="7">
    <location>
        <position position="103"/>
    </location>
</feature>
<keyword evidence="3" id="KW-0677">Repeat</keyword>
<dbReference type="Pfam" id="PF12947">
    <property type="entry name" value="EGF_3"/>
    <property type="match status" value="1"/>
</dbReference>
<dbReference type="GO" id="GO:0007165">
    <property type="term" value="P:signal transduction"/>
    <property type="evidence" value="ECO:0007669"/>
    <property type="project" value="TreeGrafter"/>
</dbReference>
<dbReference type="InterPro" id="IPR000742">
    <property type="entry name" value="EGF"/>
</dbReference>
<dbReference type="InterPro" id="IPR001881">
    <property type="entry name" value="EGF-like_Ca-bd_dom"/>
</dbReference>
<comment type="caution">
    <text evidence="7">The sequence shown here is derived from an EMBL/GenBank/DDBJ whole genome shotgun (WGS) entry which is preliminary data.</text>
</comment>
<dbReference type="InterPro" id="IPR052071">
    <property type="entry name" value="SCUB_EGF-like_domain"/>
</dbReference>
<name>A0AAV2RTX6_MEGNR</name>
<dbReference type="GO" id="GO:0009986">
    <property type="term" value="C:cell surface"/>
    <property type="evidence" value="ECO:0007669"/>
    <property type="project" value="TreeGrafter"/>
</dbReference>
<dbReference type="InterPro" id="IPR018097">
    <property type="entry name" value="EGF_Ca-bd_CS"/>
</dbReference>
<dbReference type="PROSITE" id="PS01187">
    <property type="entry name" value="EGF_CA"/>
    <property type="match status" value="1"/>
</dbReference>
<gene>
    <name evidence="7" type="ORF">MNOR_LOCUS28233</name>
</gene>
<protein>
    <recommendedName>
        <fullName evidence="6">EGF-like domain-containing protein</fullName>
    </recommendedName>
</protein>
<dbReference type="PANTHER" id="PTHR24046:SF7">
    <property type="entry name" value="CUB DOMAIN-CONTAINING PROTEIN"/>
    <property type="match status" value="1"/>
</dbReference>
<dbReference type="PROSITE" id="PS50026">
    <property type="entry name" value="EGF_3"/>
    <property type="match status" value="1"/>
</dbReference>
<evidence type="ECO:0000256" key="4">
    <source>
        <dbReference type="ARBA" id="ARBA00023157"/>
    </source>
</evidence>
<reference evidence="7 8" key="1">
    <citation type="submission" date="2024-05" db="EMBL/GenBank/DDBJ databases">
        <authorList>
            <person name="Wallberg A."/>
        </authorList>
    </citation>
    <scope>NUCLEOTIDE SEQUENCE [LARGE SCALE GENOMIC DNA]</scope>
</reference>
<accession>A0AAV2RTX6</accession>
<evidence type="ECO:0000256" key="3">
    <source>
        <dbReference type="ARBA" id="ARBA00022737"/>
    </source>
</evidence>
<dbReference type="AlphaFoldDB" id="A0AAV2RTX6"/>
<dbReference type="Proteomes" id="UP001497623">
    <property type="component" value="Unassembled WGS sequence"/>
</dbReference>
<dbReference type="SUPFAM" id="SSF57196">
    <property type="entry name" value="EGF/Laminin"/>
    <property type="match status" value="2"/>
</dbReference>
<dbReference type="FunFam" id="2.10.25.10:FF:000038">
    <property type="entry name" value="Fibrillin 2"/>
    <property type="match status" value="1"/>
</dbReference>
<dbReference type="PANTHER" id="PTHR24046">
    <property type="entry name" value="SIGNAL PEPTIDE, CUB AND EGF-LIKE DOMAIN-CONTAINING"/>
    <property type="match status" value="1"/>
</dbReference>
<organism evidence="7 8">
    <name type="scientific">Meganyctiphanes norvegica</name>
    <name type="common">Northern krill</name>
    <name type="synonym">Thysanopoda norvegica</name>
    <dbReference type="NCBI Taxonomy" id="48144"/>
    <lineage>
        <taxon>Eukaryota</taxon>
        <taxon>Metazoa</taxon>
        <taxon>Ecdysozoa</taxon>
        <taxon>Arthropoda</taxon>
        <taxon>Crustacea</taxon>
        <taxon>Multicrustacea</taxon>
        <taxon>Malacostraca</taxon>
        <taxon>Eumalacostraca</taxon>
        <taxon>Eucarida</taxon>
        <taxon>Euphausiacea</taxon>
        <taxon>Euphausiidae</taxon>
        <taxon>Meganyctiphanes</taxon>
    </lineage>
</organism>
<dbReference type="PROSITE" id="PS01186">
    <property type="entry name" value="EGF_2"/>
    <property type="match status" value="1"/>
</dbReference>
<keyword evidence="2" id="KW-0732">Signal</keyword>
<dbReference type="SMART" id="SM00179">
    <property type="entry name" value="EGF_CA"/>
    <property type="match status" value="2"/>
</dbReference>
<evidence type="ECO:0000256" key="1">
    <source>
        <dbReference type="ARBA" id="ARBA00022536"/>
    </source>
</evidence>
<dbReference type="EMBL" id="CAXKWB010030839">
    <property type="protein sequence ID" value="CAL4138592.1"/>
    <property type="molecule type" value="Genomic_DNA"/>
</dbReference>
<dbReference type="InterPro" id="IPR049883">
    <property type="entry name" value="NOTCH1_EGF-like"/>
</dbReference>
<evidence type="ECO:0000259" key="6">
    <source>
        <dbReference type="PROSITE" id="PS50026"/>
    </source>
</evidence>
<comment type="caution">
    <text evidence="5">Lacks conserved residue(s) required for the propagation of feature annotation.</text>
</comment>
<proteinExistence type="predicted"/>
<evidence type="ECO:0000313" key="7">
    <source>
        <dbReference type="EMBL" id="CAL4138592.1"/>
    </source>
</evidence>
<dbReference type="Gene3D" id="2.10.25.10">
    <property type="entry name" value="Laminin"/>
    <property type="match status" value="2"/>
</dbReference>
<keyword evidence="8" id="KW-1185">Reference proteome</keyword>
<feature type="domain" description="EGF-like" evidence="6">
    <location>
        <begin position="32"/>
        <end position="72"/>
    </location>
</feature>
<dbReference type="Pfam" id="PF07645">
    <property type="entry name" value="EGF_CA"/>
    <property type="match status" value="1"/>
</dbReference>
<dbReference type="GO" id="GO:0005509">
    <property type="term" value="F:calcium ion binding"/>
    <property type="evidence" value="ECO:0007669"/>
    <property type="project" value="InterPro"/>
</dbReference>
<evidence type="ECO:0000256" key="2">
    <source>
        <dbReference type="ARBA" id="ARBA00022729"/>
    </source>
</evidence>
<dbReference type="GO" id="GO:0005615">
    <property type="term" value="C:extracellular space"/>
    <property type="evidence" value="ECO:0007669"/>
    <property type="project" value="TreeGrafter"/>
</dbReference>